<dbReference type="Gene3D" id="2.60.40.1760">
    <property type="entry name" value="glycosyl hydrolase (family 31)"/>
    <property type="match status" value="1"/>
</dbReference>
<proteinExistence type="inferred from homology"/>
<dbReference type="SUPFAM" id="SSF117125">
    <property type="entry name" value="Putative glucosidase YicI, C-terminal domain"/>
    <property type="match status" value="1"/>
</dbReference>
<sequence length="853" mass="96163">MAILCLVGSGGMKQVASHAELFLFQRFFNDGYWLLKDGVRPAYGIQVTKSSFNSDVLNLNVSSKIIRHRGDTLGGPVFDVNFHSPTENVVGVRITHFKGVRPATPAIPLFPNAQAVPSKPTATTGESPSFSTGDLKVVIRPSPYSFAFTAGDRVITTSHPKSQFIADVAHRWTTSSASSTTCMSNDINSNPYREQPSPTVRYITQEFNISPGEKFYGFGEQFTPFVKNGQHVDIWNQDGGTASEQAYKCVPFYFSTAGYGLFVNHPGEVEFEVGSEKASRVAFAVRGESLEYFFIYGSNPLEILSRYTLLTGRPALPPLWTFGLWLSTSFLTNYDSETVSGFLEGMQKRDCPVRVFHLDCFWMKQYEWCSFTFDPDHFPDPGRYLADIKSKYGVKICLWINPYISQFSPLFDEGAKENYFLMRTNGDIWQWDLWQPGLTIVDMTNPKAREWYKSKLVALMDLGVDCFKTDFAERIPHVNVKFHDGSDPYAMHNMYTVIYNQLVYETLEERYGKGEAVLFARSSFAGGQRFPVHWGGDCESTFEGMAETLRGGLSLLLSGFAFSSHDIGGFEGTPPPPVYMRWLAYGLFSSHSRLHGSESYRVPWVYGEEAASILAKYLNEKHRLMPYIYAQLNSFREKRLSRRIVRGVPVQRAMLVDFIEDRTTHSLDQQYMFGPSLLFAPVFNDDKADTEYYLPPGVWTAYTPLLGDKKPRVIHGPRWVKESVPMSEIPCFVRAGSLLPLGPQNMKRPDYNLAENLEVRLYHPEVGTKISCDIPSGRGMEIAATVEVDCTERTLSFRVVNGALDQWSIRLFQESSPQWGEIQGAQGSDTECEQFGGYVFKVAKGATEVTISR</sequence>
<dbReference type="InterPro" id="IPR048395">
    <property type="entry name" value="Glyco_hydro_31_C"/>
</dbReference>
<dbReference type="Pfam" id="PF01055">
    <property type="entry name" value="Glyco_hydro_31_2nd"/>
    <property type="match status" value="1"/>
</dbReference>
<reference evidence="11 12" key="1">
    <citation type="journal article" date="2011" name="PLoS Pathog.">
        <title>Endophytic Life Strategies Decoded by Genome and Transcriptome Analyses of the Mutualistic Root Symbiont Piriformospora indica.</title>
        <authorList>
            <person name="Zuccaro A."/>
            <person name="Lahrmann U."/>
            <person name="Guldener U."/>
            <person name="Langen G."/>
            <person name="Pfiffi S."/>
            <person name="Biedenkopf D."/>
            <person name="Wong P."/>
            <person name="Samans B."/>
            <person name="Grimm C."/>
            <person name="Basiewicz M."/>
            <person name="Murat C."/>
            <person name="Martin F."/>
            <person name="Kogel K.H."/>
        </authorList>
    </citation>
    <scope>NUCLEOTIDE SEQUENCE [LARGE SCALE GENOMIC DNA]</scope>
    <source>
        <strain evidence="11 12">DSM 11827</strain>
    </source>
</reference>
<dbReference type="PANTHER" id="PTHR43053:SF4">
    <property type="entry name" value="MYOGENESIS-REGULATING GLYCOSIDASE"/>
    <property type="match status" value="1"/>
</dbReference>
<comment type="caution">
    <text evidence="11">The sequence shown here is derived from an EMBL/GenBank/DDBJ whole genome shotgun (WGS) entry which is preliminary data.</text>
</comment>
<dbReference type="InterPro" id="IPR000322">
    <property type="entry name" value="Glyco_hydro_31_TIM"/>
</dbReference>
<evidence type="ECO:0000256" key="7">
    <source>
        <dbReference type="SAM" id="MobiDB-lite"/>
    </source>
</evidence>
<dbReference type="Pfam" id="PF13802">
    <property type="entry name" value="Gal_mutarotas_2"/>
    <property type="match status" value="1"/>
</dbReference>
<dbReference type="GO" id="GO:0005975">
    <property type="term" value="P:carbohydrate metabolic process"/>
    <property type="evidence" value="ECO:0007669"/>
    <property type="project" value="InterPro"/>
</dbReference>
<dbReference type="OrthoDB" id="1334205at2759"/>
<keyword evidence="2 6" id="KW-0378">Hydrolase</keyword>
<evidence type="ECO:0000256" key="6">
    <source>
        <dbReference type="RuleBase" id="RU361185"/>
    </source>
</evidence>
<dbReference type="AlphaFoldDB" id="G4T9K1"/>
<dbReference type="GO" id="GO:0061634">
    <property type="term" value="F:alpha-D-xyloside xylohydrolase"/>
    <property type="evidence" value="ECO:0007669"/>
    <property type="project" value="UniProtKB-EC"/>
</dbReference>
<comment type="catalytic activity">
    <reaction evidence="4">
        <text>Hydrolysis of terminal, non-reducing alpha-D-xylose residues with release of alpha-D-xylose.</text>
        <dbReference type="EC" id="3.2.1.177"/>
    </reaction>
</comment>
<evidence type="ECO:0000256" key="5">
    <source>
        <dbReference type="ARBA" id="ARBA00066962"/>
    </source>
</evidence>
<evidence type="ECO:0000256" key="3">
    <source>
        <dbReference type="ARBA" id="ARBA00023295"/>
    </source>
</evidence>
<dbReference type="eggNOG" id="KOG1065">
    <property type="taxonomic scope" value="Eukaryota"/>
</dbReference>
<feature type="compositionally biased region" description="Polar residues" evidence="7">
    <location>
        <begin position="120"/>
        <end position="130"/>
    </location>
</feature>
<dbReference type="SUPFAM" id="SSF51011">
    <property type="entry name" value="Glycosyl hydrolase domain"/>
    <property type="match status" value="1"/>
</dbReference>
<dbReference type="InterPro" id="IPR011013">
    <property type="entry name" value="Gal_mutarotase_sf_dom"/>
</dbReference>
<comment type="similarity">
    <text evidence="1 6">Belongs to the glycosyl hydrolase 31 family.</text>
</comment>
<gene>
    <name evidence="11" type="ORF">PIIN_01848</name>
</gene>
<dbReference type="OMA" id="QGVDCFK"/>
<dbReference type="Gene3D" id="2.60.40.1180">
    <property type="entry name" value="Golgi alpha-mannosidase II"/>
    <property type="match status" value="2"/>
</dbReference>
<evidence type="ECO:0000313" key="12">
    <source>
        <dbReference type="Proteomes" id="UP000007148"/>
    </source>
</evidence>
<evidence type="ECO:0000259" key="10">
    <source>
        <dbReference type="Pfam" id="PF21365"/>
    </source>
</evidence>
<dbReference type="NCBIfam" id="NF007940">
    <property type="entry name" value="PRK10658.1"/>
    <property type="match status" value="1"/>
</dbReference>
<dbReference type="FunFam" id="3.20.20.80:FF:000053">
    <property type="entry name" value="Alpha-xylosidase YicI"/>
    <property type="match status" value="1"/>
</dbReference>
<evidence type="ECO:0000259" key="8">
    <source>
        <dbReference type="Pfam" id="PF01055"/>
    </source>
</evidence>
<dbReference type="SUPFAM" id="SSF74650">
    <property type="entry name" value="Galactose mutarotase-like"/>
    <property type="match status" value="1"/>
</dbReference>
<keyword evidence="3 6" id="KW-0326">Glycosidase</keyword>
<dbReference type="PANTHER" id="PTHR43053">
    <property type="entry name" value="GLYCOSIDASE FAMILY 31"/>
    <property type="match status" value="1"/>
</dbReference>
<evidence type="ECO:0000256" key="4">
    <source>
        <dbReference type="ARBA" id="ARBA00052064"/>
    </source>
</evidence>
<dbReference type="EMBL" id="CAFZ01000023">
    <property type="protein sequence ID" value="CCA67981.1"/>
    <property type="molecule type" value="Genomic_DNA"/>
</dbReference>
<dbReference type="Pfam" id="PF21365">
    <property type="entry name" value="Glyco_hydro_31_3rd"/>
    <property type="match status" value="1"/>
</dbReference>
<dbReference type="CDD" id="cd06593">
    <property type="entry name" value="GH31_xylosidase_YicI"/>
    <property type="match status" value="1"/>
</dbReference>
<dbReference type="HOGENOM" id="CLU_000631_10_0_1"/>
<dbReference type="Gene3D" id="3.20.20.80">
    <property type="entry name" value="Glycosidases"/>
    <property type="match status" value="1"/>
</dbReference>
<keyword evidence="12" id="KW-1185">Reference proteome</keyword>
<dbReference type="SUPFAM" id="SSF51445">
    <property type="entry name" value="(Trans)glycosidases"/>
    <property type="match status" value="1"/>
</dbReference>
<name>G4T9K1_SERID</name>
<evidence type="ECO:0000256" key="1">
    <source>
        <dbReference type="ARBA" id="ARBA00007806"/>
    </source>
</evidence>
<feature type="domain" description="Glycoside hydrolase family 31 TIM barrel" evidence="8">
    <location>
        <begin position="314"/>
        <end position="630"/>
    </location>
</feature>
<accession>G4T9K1</accession>
<feature type="domain" description="Glycoside hydrolase family 31 N-terminal" evidence="9">
    <location>
        <begin position="82"/>
        <end position="272"/>
    </location>
</feature>
<dbReference type="CDD" id="cd14752">
    <property type="entry name" value="GH31_N"/>
    <property type="match status" value="1"/>
</dbReference>
<evidence type="ECO:0000313" key="11">
    <source>
        <dbReference type="EMBL" id="CCA67981.1"/>
    </source>
</evidence>
<dbReference type="Proteomes" id="UP000007148">
    <property type="component" value="Unassembled WGS sequence"/>
</dbReference>
<dbReference type="EC" id="3.2.1.177" evidence="5"/>
<feature type="domain" description="Glycosyl hydrolase family 31 C-terminal" evidence="10">
    <location>
        <begin position="647"/>
        <end position="738"/>
    </location>
</feature>
<dbReference type="InParanoid" id="G4T9K1"/>
<dbReference type="InterPro" id="IPR050985">
    <property type="entry name" value="Alpha-glycosidase_related"/>
</dbReference>
<evidence type="ECO:0000256" key="2">
    <source>
        <dbReference type="ARBA" id="ARBA00022801"/>
    </source>
</evidence>
<feature type="region of interest" description="Disordered" evidence="7">
    <location>
        <begin position="111"/>
        <end position="130"/>
    </location>
</feature>
<protein>
    <recommendedName>
        <fullName evidence="5">alpha-D-xyloside xylohydrolase</fullName>
        <ecNumber evidence="5">3.2.1.177</ecNumber>
    </recommendedName>
</protein>
<dbReference type="STRING" id="1109443.G4T9K1"/>
<dbReference type="GO" id="GO:0030246">
    <property type="term" value="F:carbohydrate binding"/>
    <property type="evidence" value="ECO:0007669"/>
    <property type="project" value="InterPro"/>
</dbReference>
<dbReference type="InterPro" id="IPR013780">
    <property type="entry name" value="Glyco_hydro_b"/>
</dbReference>
<dbReference type="InterPro" id="IPR025887">
    <property type="entry name" value="Glyco_hydro_31_N_dom"/>
</dbReference>
<organism evidence="11 12">
    <name type="scientific">Serendipita indica (strain DSM 11827)</name>
    <name type="common">Root endophyte fungus</name>
    <name type="synonym">Piriformospora indica</name>
    <dbReference type="NCBI Taxonomy" id="1109443"/>
    <lineage>
        <taxon>Eukaryota</taxon>
        <taxon>Fungi</taxon>
        <taxon>Dikarya</taxon>
        <taxon>Basidiomycota</taxon>
        <taxon>Agaricomycotina</taxon>
        <taxon>Agaricomycetes</taxon>
        <taxon>Sebacinales</taxon>
        <taxon>Serendipitaceae</taxon>
        <taxon>Serendipita</taxon>
    </lineage>
</organism>
<evidence type="ECO:0000259" key="9">
    <source>
        <dbReference type="Pfam" id="PF13802"/>
    </source>
</evidence>
<dbReference type="InterPro" id="IPR017853">
    <property type="entry name" value="GH"/>
</dbReference>